<dbReference type="AlphaFoldDB" id="A0A1H0IJL4"/>
<organism evidence="1 2">
    <name type="scientific">Pedobacter steynii</name>
    <dbReference type="NCBI Taxonomy" id="430522"/>
    <lineage>
        <taxon>Bacteria</taxon>
        <taxon>Pseudomonadati</taxon>
        <taxon>Bacteroidota</taxon>
        <taxon>Sphingobacteriia</taxon>
        <taxon>Sphingobacteriales</taxon>
        <taxon>Sphingobacteriaceae</taxon>
        <taxon>Pedobacter</taxon>
    </lineage>
</organism>
<accession>A0A1H0IJL4</accession>
<evidence type="ECO:0000313" key="1">
    <source>
        <dbReference type="EMBL" id="SDO31664.1"/>
    </source>
</evidence>
<reference evidence="2" key="1">
    <citation type="submission" date="2016-10" db="EMBL/GenBank/DDBJ databases">
        <authorList>
            <person name="Varghese N."/>
            <person name="Submissions S."/>
        </authorList>
    </citation>
    <scope>NUCLEOTIDE SEQUENCE [LARGE SCALE GENOMIC DNA]</scope>
    <source>
        <strain evidence="2">DSM 19110</strain>
    </source>
</reference>
<evidence type="ECO:0000313" key="2">
    <source>
        <dbReference type="Proteomes" id="UP000183200"/>
    </source>
</evidence>
<dbReference type="EMBL" id="FNGY01000013">
    <property type="protein sequence ID" value="SDO31664.1"/>
    <property type="molecule type" value="Genomic_DNA"/>
</dbReference>
<proteinExistence type="predicted"/>
<name>A0A1H0IJL4_9SPHI</name>
<dbReference type="Proteomes" id="UP000183200">
    <property type="component" value="Unassembled WGS sequence"/>
</dbReference>
<sequence length="32" mass="3650">MLAGRFWLWPKAALFYSGAKLNKLVKNIAKTI</sequence>
<gene>
    <name evidence="1" type="ORF">SAMN05421820_113179</name>
</gene>
<protein>
    <submittedName>
        <fullName evidence="1">Uncharacterized protein</fullName>
    </submittedName>
</protein>
<keyword evidence="2" id="KW-1185">Reference proteome</keyword>